<accession>A0ABP4W927</accession>
<evidence type="ECO:0000313" key="1">
    <source>
        <dbReference type="EMBL" id="GAA1749445.1"/>
    </source>
</evidence>
<proteinExistence type="predicted"/>
<keyword evidence="2" id="KW-1185">Reference proteome</keyword>
<comment type="caution">
    <text evidence="1">The sequence shown here is derived from an EMBL/GenBank/DDBJ whole genome shotgun (WGS) entry which is preliminary data.</text>
</comment>
<evidence type="ECO:0008006" key="3">
    <source>
        <dbReference type="Google" id="ProtNLM"/>
    </source>
</evidence>
<dbReference type="RefSeq" id="WP_344062244.1">
    <property type="nucleotide sequence ID" value="NZ_BAAAPN010000019.1"/>
</dbReference>
<name>A0ABP4W927_9MICO</name>
<sequence length="170" mass="18688">MPEAETEQGSGLVREVENLVERTEVRDIRLQKVAGEVFRTPPSEMTVSLQRDEPKYVIEDGVVLALFTNTIQYAATDPTDQATETPIARLTATHIVELTLAEGDQPSPEAVSLLLNGNVLFMVYPYVRSALHRLPTELGLPSILLPYLRREMGAAPNDETISARSDADGV</sequence>
<reference evidence="2" key="1">
    <citation type="journal article" date="2019" name="Int. J. Syst. Evol. Microbiol.">
        <title>The Global Catalogue of Microorganisms (GCM) 10K type strain sequencing project: providing services to taxonomists for standard genome sequencing and annotation.</title>
        <authorList>
            <consortium name="The Broad Institute Genomics Platform"/>
            <consortium name="The Broad Institute Genome Sequencing Center for Infectious Disease"/>
            <person name="Wu L."/>
            <person name="Ma J."/>
        </authorList>
    </citation>
    <scope>NUCLEOTIDE SEQUENCE [LARGE SCALE GENOMIC DNA]</scope>
    <source>
        <strain evidence="2">JCM 15591</strain>
    </source>
</reference>
<dbReference type="Proteomes" id="UP001501475">
    <property type="component" value="Unassembled WGS sequence"/>
</dbReference>
<evidence type="ECO:0000313" key="2">
    <source>
        <dbReference type="Proteomes" id="UP001501475"/>
    </source>
</evidence>
<organism evidence="1 2">
    <name type="scientific">Nostocoides vanveenii</name>
    <dbReference type="NCBI Taxonomy" id="330835"/>
    <lineage>
        <taxon>Bacteria</taxon>
        <taxon>Bacillati</taxon>
        <taxon>Actinomycetota</taxon>
        <taxon>Actinomycetes</taxon>
        <taxon>Micrococcales</taxon>
        <taxon>Intrasporangiaceae</taxon>
        <taxon>Nostocoides</taxon>
    </lineage>
</organism>
<protein>
    <recommendedName>
        <fullName evidence="3">Preprotein translocase subunit SecB</fullName>
    </recommendedName>
</protein>
<dbReference type="EMBL" id="BAAAPN010000019">
    <property type="protein sequence ID" value="GAA1749445.1"/>
    <property type="molecule type" value="Genomic_DNA"/>
</dbReference>
<gene>
    <name evidence="1" type="ORF">GCM10009810_07300</name>
</gene>